<dbReference type="InterPro" id="IPR001387">
    <property type="entry name" value="Cro/C1-type_HTH"/>
</dbReference>
<dbReference type="Gene3D" id="3.30.450.180">
    <property type="match status" value="1"/>
</dbReference>
<dbReference type="SUPFAM" id="SSF47413">
    <property type="entry name" value="lambda repressor-like DNA-binding domains"/>
    <property type="match status" value="1"/>
</dbReference>
<dbReference type="OrthoDB" id="3608749at2"/>
<gene>
    <name evidence="3" type="ORF">FOY51_19090</name>
</gene>
<dbReference type="PANTHER" id="PTHR35010:SF2">
    <property type="entry name" value="BLL4672 PROTEIN"/>
    <property type="match status" value="1"/>
</dbReference>
<proteinExistence type="predicted"/>
<dbReference type="RefSeq" id="WP_149431858.1">
    <property type="nucleotide sequence ID" value="NZ_VLNY01000010.1"/>
</dbReference>
<dbReference type="EMBL" id="VLNY01000010">
    <property type="protein sequence ID" value="KAA0021354.1"/>
    <property type="molecule type" value="Genomic_DNA"/>
</dbReference>
<dbReference type="GO" id="GO:0003677">
    <property type="term" value="F:DNA binding"/>
    <property type="evidence" value="ECO:0007669"/>
    <property type="project" value="InterPro"/>
</dbReference>
<dbReference type="PANTHER" id="PTHR35010">
    <property type="entry name" value="BLL4672 PROTEIN-RELATED"/>
    <property type="match status" value="1"/>
</dbReference>
<accession>A0A5A7S781</accession>
<organism evidence="3 4">
    <name type="scientific">Antrihabitans cavernicola</name>
    <dbReference type="NCBI Taxonomy" id="2495913"/>
    <lineage>
        <taxon>Bacteria</taxon>
        <taxon>Bacillati</taxon>
        <taxon>Actinomycetota</taxon>
        <taxon>Actinomycetes</taxon>
        <taxon>Mycobacteriales</taxon>
        <taxon>Nocardiaceae</taxon>
        <taxon>Antrihabitans</taxon>
    </lineage>
</organism>
<dbReference type="CDD" id="cd00093">
    <property type="entry name" value="HTH_XRE"/>
    <property type="match status" value="1"/>
</dbReference>
<evidence type="ECO:0000256" key="1">
    <source>
        <dbReference type="SAM" id="MobiDB-lite"/>
    </source>
</evidence>
<dbReference type="SMART" id="SM00530">
    <property type="entry name" value="HTH_XRE"/>
    <property type="match status" value="1"/>
</dbReference>
<keyword evidence="4" id="KW-1185">Reference proteome</keyword>
<evidence type="ECO:0000259" key="2">
    <source>
        <dbReference type="PROSITE" id="PS50943"/>
    </source>
</evidence>
<reference evidence="3 4" key="1">
    <citation type="submission" date="2019-07" db="EMBL/GenBank/DDBJ databases">
        <title>Rhodococcus cavernicolus sp. nov., isolated from a cave.</title>
        <authorList>
            <person name="Lee S.D."/>
        </authorList>
    </citation>
    <scope>NUCLEOTIDE SEQUENCE [LARGE SCALE GENOMIC DNA]</scope>
    <source>
        <strain evidence="3 4">C1-24</strain>
    </source>
</reference>
<dbReference type="AlphaFoldDB" id="A0A5A7S781"/>
<dbReference type="Gene3D" id="1.10.260.40">
    <property type="entry name" value="lambda repressor-like DNA-binding domains"/>
    <property type="match status" value="1"/>
</dbReference>
<protein>
    <submittedName>
        <fullName evidence="3">Helix-turn-helix domain-containing protein</fullName>
    </submittedName>
</protein>
<dbReference type="Proteomes" id="UP000322244">
    <property type="component" value="Unassembled WGS sequence"/>
</dbReference>
<sequence length="294" mass="32842">MGVGVEPILARAFPEFLRARRASLDPESFGYSADGRRVPGLRRHEFAELVGLSVEYYTKLEQGRASNPSPAVVGAIADALDLGRSERDYLIGLDQLDDPTDEPPWKVPNEVGQLVASLSEMVPAFVLTPATDVIAWNAVGGEAFCIAGRSPTQRNVARQLFMDAPTRAMYGDWERVVREQVAWLRYDTVRHPRYRALFALIEELLDQSPEFRKLWDRYEIRSRSHGRRLLDHPDVGVLDMYYTALPLPADPRLTIVTWSAAKSTETADKLHKLAERSNSEPVTIAAPATDPDAS</sequence>
<dbReference type="PROSITE" id="PS50943">
    <property type="entry name" value="HTH_CROC1"/>
    <property type="match status" value="1"/>
</dbReference>
<comment type="caution">
    <text evidence="3">The sequence shown here is derived from an EMBL/GenBank/DDBJ whole genome shotgun (WGS) entry which is preliminary data.</text>
</comment>
<dbReference type="InterPro" id="IPR010982">
    <property type="entry name" value="Lambda_DNA-bd_dom_sf"/>
</dbReference>
<evidence type="ECO:0000313" key="4">
    <source>
        <dbReference type="Proteomes" id="UP000322244"/>
    </source>
</evidence>
<feature type="domain" description="HTH cro/C1-type" evidence="2">
    <location>
        <begin position="40"/>
        <end position="90"/>
    </location>
</feature>
<dbReference type="InterPro" id="IPR041413">
    <property type="entry name" value="MLTR_LBD"/>
</dbReference>
<dbReference type="Pfam" id="PF13560">
    <property type="entry name" value="HTH_31"/>
    <property type="match status" value="1"/>
</dbReference>
<evidence type="ECO:0000313" key="3">
    <source>
        <dbReference type="EMBL" id="KAA0021354.1"/>
    </source>
</evidence>
<feature type="region of interest" description="Disordered" evidence="1">
    <location>
        <begin position="272"/>
        <end position="294"/>
    </location>
</feature>
<name>A0A5A7S781_9NOCA</name>
<dbReference type="Pfam" id="PF17765">
    <property type="entry name" value="MLTR_LBD"/>
    <property type="match status" value="1"/>
</dbReference>